<dbReference type="RefSeq" id="WP_129131895.1">
    <property type="nucleotide sequence ID" value="NZ_SDHW01000005.1"/>
</dbReference>
<accession>A0A4Q1CFU5</accession>
<keyword evidence="2" id="KW-1185">Reference proteome</keyword>
<dbReference type="OrthoDB" id="676604at2"/>
<dbReference type="Proteomes" id="UP000290204">
    <property type="component" value="Unassembled WGS sequence"/>
</dbReference>
<reference evidence="1 2" key="1">
    <citation type="submission" date="2019-01" db="EMBL/GenBank/DDBJ databases">
        <title>Lacibacter sp. strain TTM-7.</title>
        <authorList>
            <person name="Chen W.-M."/>
        </authorList>
    </citation>
    <scope>NUCLEOTIDE SEQUENCE [LARGE SCALE GENOMIC DNA]</scope>
    <source>
        <strain evidence="1 2">TTM-7</strain>
    </source>
</reference>
<gene>
    <name evidence="1" type="ORF">ESA94_15735</name>
</gene>
<comment type="caution">
    <text evidence="1">The sequence shown here is derived from an EMBL/GenBank/DDBJ whole genome shotgun (WGS) entry which is preliminary data.</text>
</comment>
<sequence>MARTNNNVLLRQLRGQLGKQLVVKRYGTKTVVTAYPDMSNVKPSTLQITKRSLFAEAVAYAQGILHDPVKKAAYAQRLKKGQRVYHAAIKEFLSKTKDV</sequence>
<evidence type="ECO:0000313" key="1">
    <source>
        <dbReference type="EMBL" id="RXK58839.1"/>
    </source>
</evidence>
<dbReference type="AlphaFoldDB" id="A0A4Q1CFU5"/>
<evidence type="ECO:0000313" key="2">
    <source>
        <dbReference type="Proteomes" id="UP000290204"/>
    </source>
</evidence>
<organism evidence="1 2">
    <name type="scientific">Lacibacter luteus</name>
    <dbReference type="NCBI Taxonomy" id="2508719"/>
    <lineage>
        <taxon>Bacteria</taxon>
        <taxon>Pseudomonadati</taxon>
        <taxon>Bacteroidota</taxon>
        <taxon>Chitinophagia</taxon>
        <taxon>Chitinophagales</taxon>
        <taxon>Chitinophagaceae</taxon>
        <taxon>Lacibacter</taxon>
    </lineage>
</organism>
<dbReference type="EMBL" id="SDHW01000005">
    <property type="protein sequence ID" value="RXK58839.1"/>
    <property type="molecule type" value="Genomic_DNA"/>
</dbReference>
<proteinExistence type="predicted"/>
<name>A0A4Q1CFU5_9BACT</name>
<protein>
    <submittedName>
        <fullName evidence="1">Uncharacterized protein</fullName>
    </submittedName>
</protein>